<comment type="caution">
    <text evidence="2">The sequence shown here is derived from an EMBL/GenBank/DDBJ whole genome shotgun (WGS) entry which is preliminary data.</text>
</comment>
<feature type="compositionally biased region" description="Polar residues" evidence="1">
    <location>
        <begin position="1"/>
        <end position="13"/>
    </location>
</feature>
<dbReference type="AlphaFoldDB" id="A0A9D7HQD3"/>
<dbReference type="EMBL" id="JADJEV010000002">
    <property type="protein sequence ID" value="MBK6972266.1"/>
    <property type="molecule type" value="Genomic_DNA"/>
</dbReference>
<proteinExistence type="predicted"/>
<dbReference type="Proteomes" id="UP000807785">
    <property type="component" value="Unassembled WGS sequence"/>
</dbReference>
<evidence type="ECO:0000313" key="2">
    <source>
        <dbReference type="EMBL" id="MBK6972266.1"/>
    </source>
</evidence>
<accession>A0A9D7HQD3</accession>
<feature type="region of interest" description="Disordered" evidence="1">
    <location>
        <begin position="1"/>
        <end position="23"/>
    </location>
</feature>
<evidence type="ECO:0000313" key="3">
    <source>
        <dbReference type="Proteomes" id="UP000807785"/>
    </source>
</evidence>
<name>A0A9D7HQD3_9PROT</name>
<protein>
    <submittedName>
        <fullName evidence="2">Uncharacterized protein</fullName>
    </submittedName>
</protein>
<gene>
    <name evidence="2" type="ORF">IPH26_04680</name>
</gene>
<evidence type="ECO:0000256" key="1">
    <source>
        <dbReference type="SAM" id="MobiDB-lite"/>
    </source>
</evidence>
<organism evidence="2 3">
    <name type="scientific">Candidatus Methylophosphatis roskildensis</name>
    <dbReference type="NCBI Taxonomy" id="2899263"/>
    <lineage>
        <taxon>Bacteria</taxon>
        <taxon>Pseudomonadati</taxon>
        <taxon>Pseudomonadota</taxon>
        <taxon>Betaproteobacteria</taxon>
        <taxon>Nitrosomonadales</taxon>
        <taxon>Sterolibacteriaceae</taxon>
        <taxon>Candidatus Methylophosphatis</taxon>
    </lineage>
</organism>
<sequence length="127" mass="13879">MATVINLSESRTGQPAPPLAHRPAPAPVYDFVERRCASNTAARTAEDLVQRAQRLGTLDGQTVQVCWEDPEQPGQRRYAVGFQYGHTDTELLLAFYTSGPDRLGPTLRIPVAGVKTVLQLSPEAVCF</sequence>
<reference evidence="2" key="1">
    <citation type="submission" date="2020-10" db="EMBL/GenBank/DDBJ databases">
        <title>Connecting structure to function with the recovery of over 1000 high-quality activated sludge metagenome-assembled genomes encoding full-length rRNA genes using long-read sequencing.</title>
        <authorList>
            <person name="Singleton C.M."/>
            <person name="Petriglieri F."/>
            <person name="Kristensen J.M."/>
            <person name="Kirkegaard R.H."/>
            <person name="Michaelsen T.Y."/>
            <person name="Andersen M.H."/>
            <person name="Karst S.M."/>
            <person name="Dueholm M.S."/>
            <person name="Nielsen P.H."/>
            <person name="Albertsen M."/>
        </authorList>
    </citation>
    <scope>NUCLEOTIDE SEQUENCE</scope>
    <source>
        <strain evidence="2">Bjer_18-Q3-R1-45_BAT3C.347</strain>
    </source>
</reference>